<dbReference type="NCBIfam" id="TIGR02914">
    <property type="entry name" value="EpsI_fam"/>
    <property type="match status" value="1"/>
</dbReference>
<name>A0ABX9A1T5_9SPHN</name>
<dbReference type="EMBL" id="CP081294">
    <property type="protein sequence ID" value="QZD95094.1"/>
    <property type="molecule type" value="Genomic_DNA"/>
</dbReference>
<sequence>MQIDRRSLLAGAAFATAFGLAEYLRPKQVMQMAGDRELADLVPEAFGSWASEHDPTLIVPPTEGGLTDRLYDQLLMRRYRNESSREEIFLLIAYGGSQTDDLQIHRPESCYPAVGMRILDRELKTIEIADREIPCVSLLAHAPGRYERILYWSRIGDRFPTSASAQRDDKLQFAFRGIIPDGALIRASSVSNSPDQDSDRLSSFLSDLGNSLDGEAARVLLA</sequence>
<dbReference type="Proteomes" id="UP000824321">
    <property type="component" value="Chromosome"/>
</dbReference>
<feature type="domain" description="Methanolan biosynthesis EpsI" evidence="1">
    <location>
        <begin position="9"/>
        <end position="213"/>
    </location>
</feature>
<keyword evidence="3" id="KW-1185">Reference proteome</keyword>
<dbReference type="Pfam" id="PF11984">
    <property type="entry name" value="DUF3485"/>
    <property type="match status" value="1"/>
</dbReference>
<evidence type="ECO:0000313" key="3">
    <source>
        <dbReference type="Proteomes" id="UP000824321"/>
    </source>
</evidence>
<dbReference type="RefSeq" id="WP_221430836.1">
    <property type="nucleotide sequence ID" value="NZ_CP081294.1"/>
</dbReference>
<reference evidence="2 3" key="1">
    <citation type="submission" date="2021-08" db="EMBL/GenBank/DDBJ databases">
        <title>Comparative Genomics Analysis of the Genus Qipengyuania Reveals Extensive Genetic Diversity and Metabolic Versatility, Including the Description of Fifteen Novel Species.</title>
        <authorList>
            <person name="Liu Y."/>
        </authorList>
    </citation>
    <scope>NUCLEOTIDE SEQUENCE [LARGE SCALE GENOMIC DNA]</scope>
    <source>
        <strain evidence="2 3">1NDH1</strain>
    </source>
</reference>
<proteinExistence type="predicted"/>
<protein>
    <submittedName>
        <fullName evidence="2">EpsI family protein</fullName>
    </submittedName>
</protein>
<evidence type="ECO:0000259" key="1">
    <source>
        <dbReference type="Pfam" id="PF11984"/>
    </source>
</evidence>
<organism evidence="2 3">
    <name type="scientific">Qipengyuania gelatinilytica</name>
    <dbReference type="NCBI Taxonomy" id="2867231"/>
    <lineage>
        <taxon>Bacteria</taxon>
        <taxon>Pseudomonadati</taxon>
        <taxon>Pseudomonadota</taxon>
        <taxon>Alphaproteobacteria</taxon>
        <taxon>Sphingomonadales</taxon>
        <taxon>Erythrobacteraceae</taxon>
        <taxon>Qipengyuania</taxon>
    </lineage>
</organism>
<evidence type="ECO:0000313" key="2">
    <source>
        <dbReference type="EMBL" id="QZD95094.1"/>
    </source>
</evidence>
<dbReference type="InterPro" id="IPR014263">
    <property type="entry name" value="Methanolan_biosynth_EpsI"/>
</dbReference>
<gene>
    <name evidence="2" type="ORF">K3136_13655</name>
</gene>
<accession>A0ABX9A1T5</accession>